<feature type="compositionally biased region" description="Polar residues" evidence="2">
    <location>
        <begin position="125"/>
        <end position="134"/>
    </location>
</feature>
<feature type="region of interest" description="Disordered" evidence="2">
    <location>
        <begin position="114"/>
        <end position="152"/>
    </location>
</feature>
<feature type="region of interest" description="Disordered" evidence="2">
    <location>
        <begin position="1302"/>
        <end position="1343"/>
    </location>
</feature>
<evidence type="ECO:0000313" key="5">
    <source>
        <dbReference type="EMBL" id="KAF8401632.1"/>
    </source>
</evidence>
<dbReference type="PANTHER" id="PTHR12550:SF49">
    <property type="entry name" value="PROTEIN HUA2-LIKE 2-RELATED"/>
    <property type="match status" value="1"/>
</dbReference>
<dbReference type="SUPFAM" id="SSF63748">
    <property type="entry name" value="Tudor/PWWP/MBT"/>
    <property type="match status" value="1"/>
</dbReference>
<dbReference type="Gene3D" id="2.30.30.140">
    <property type="match status" value="1"/>
</dbReference>
<dbReference type="PROSITE" id="PS51391">
    <property type="entry name" value="CID"/>
    <property type="match status" value="1"/>
</dbReference>
<feature type="region of interest" description="Disordered" evidence="2">
    <location>
        <begin position="1209"/>
        <end position="1256"/>
    </location>
</feature>
<dbReference type="CDD" id="cd20147">
    <property type="entry name" value="PWWP_HULK"/>
    <property type="match status" value="1"/>
</dbReference>
<protein>
    <recommendedName>
        <fullName evidence="7">PWWP domain-containing protein</fullName>
    </recommendedName>
</protein>
<dbReference type="Gene3D" id="1.25.40.90">
    <property type="match status" value="1"/>
</dbReference>
<dbReference type="OMA" id="NERPCEE"/>
<feature type="compositionally biased region" description="Polar residues" evidence="2">
    <location>
        <begin position="1326"/>
        <end position="1340"/>
    </location>
</feature>
<dbReference type="InterPro" id="IPR000313">
    <property type="entry name" value="PWWP_dom"/>
</dbReference>
<sequence>MAPSRRKGAGKSATAARRQWRVGDLVLAKVKGFPAWPAIVSEPDKWGYSTDWKKVLVYFFGTKQIAFCNPADVEAFTEEKKKSLLTKRQGKGSDFVRAVEEIIDSYDKLKKQDQVDEFNSGDEGTVTNAGNSEGSVGKSWMRAQPQSPMALPSPQLETFHAATDRNNSSHPVDDPASATEPAALHDMGTASEELIDNSLANHLTETPMATTNSLRKRLRDTQLQNCVIQRKPPSIRRSRSSSKVDPCKFQNLIMPLNDDGNTTGNVVPKVMRGESLKRNKRIRKSPDTSVWRDMDSSVCSAAFLSNGSSEENGSEIVTTNVETISLNEGNSLESSFKLDHPEIAVECLERDFELSKSFDLQIKTVVLKRKRKPNRKRVTNDAAEFTARPDKEAPLEVGMSRAIPNSSNSSEKLNERNYKADGDEHLPLVKRARVRMGKPSTEEKLDNFVHPEEKSSKVVLMNNSEPVPTFFCCDDNYPADGTSMKEKGAVNSSSPSNNCAHITENGPEMWKVKNYQLRGSSVDGEAALPPSKRLHRALEAMSANAAEDGQACTEASSTLTVLLNGCCTSSEMGTSHFTIDSKVGHALEVRNVKHFGDDTSWDGTSGLSTSLTTPKYDVLAKTSSEVEACGLVRSSSRPNHDYCKEIFVETRNCADVKNLGSSIDSHTAETEIHVKSPEPYSDNLDERQACLRSSQDSLNKPSPKIEIKNEILEPSNWNSEYIMKGDGAYSQAEKSDKEHAILQHTVMSPDSVSEDEKVANVSPLNGTNVLLSVADAGSCGNTKFLKSPPNEYSKVKGMYEVVKEIHKPAQKDKDAPPYSTSMKDFIAAAQAKQHLSRSASLSENFLGGKDVSEAVSSPSTQRVDSSERLSPPNPSSCHLPSLDSRNNLQHNGSGSPDVYSHHKKTMYSLDVDEGNFESAACHRRKSLGKWSSNAEASAAQNSFEAMLGTLSRTKESIGRATRLAIDCAKYGIASEVVEILAQNLESESSLHKRVDLFFLVDSITQCSRGLKGDVGDMYPSAVQAALPRLLSAAAPPGVAARENRRQCLKASKCNRLFFSDIFYLVNSNFLLFSLLLKSAFSRRPSRTERAINDPVREMEGMLDEYGSNASFQLPGFLMPRMRVDEDEGSDSDEKSFEAVTPEHDLEIPEEQEMTPTSAIEKHRHILEDVDGELEMEDVAPSCEVEMNSTYNVAGIDTANTSHQFEQCLSLPFAPPLPGDRPPSPPPLPTSPPPLAPPPPFPFPPSAMSQPFTDGVDANHYMGTHNMQNHLLQSVAQQSVAPSVNSSDAVGYYAPEYRDIGMQMQRPGSTSSSSSFSSFPCSHPSVQPGNNVQQTDGSTLHNKAYHLQPPPPMQSNQFSYIQADQRMQSWSGETSSSDTKRFQLAHSMGGEFYGDRDRMKLAPHELGESCRFSAPFYSGHVHPDEAEASYAPVSYFGPPCEPTHIPIRAWAFPPRALNYRNTTPSLRPPEGATGFPN</sequence>
<dbReference type="OrthoDB" id="62853at2759"/>
<dbReference type="EMBL" id="JABCRI010000008">
    <property type="protein sequence ID" value="KAF8401632.1"/>
    <property type="molecule type" value="Genomic_DNA"/>
</dbReference>
<comment type="caution">
    <text evidence="5">The sequence shown here is derived from an EMBL/GenBank/DDBJ whole genome shotgun (WGS) entry which is preliminary data.</text>
</comment>
<dbReference type="PANTHER" id="PTHR12550">
    <property type="entry name" value="HEPATOMA-DERIVED GROWTH FACTOR-RELATED"/>
    <property type="match status" value="1"/>
</dbReference>
<dbReference type="GO" id="GO:0006397">
    <property type="term" value="P:mRNA processing"/>
    <property type="evidence" value="ECO:0007669"/>
    <property type="project" value="UniProtKB-KW"/>
</dbReference>
<feature type="region of interest" description="Disordered" evidence="2">
    <location>
        <begin position="852"/>
        <end position="901"/>
    </location>
</feature>
<evidence type="ECO:0008006" key="7">
    <source>
        <dbReference type="Google" id="ProtNLM"/>
    </source>
</evidence>
<feature type="domain" description="CID" evidence="4">
    <location>
        <begin position="935"/>
        <end position="1074"/>
    </location>
</feature>
<feature type="domain" description="PWWP" evidence="3">
    <location>
        <begin position="22"/>
        <end position="79"/>
    </location>
</feature>
<keyword evidence="1" id="KW-0507">mRNA processing</keyword>
<dbReference type="Proteomes" id="UP000655225">
    <property type="component" value="Unassembled WGS sequence"/>
</dbReference>
<name>A0A834ZFK0_TETSI</name>
<proteinExistence type="predicted"/>
<dbReference type="InterPro" id="IPR006569">
    <property type="entry name" value="CID_dom"/>
</dbReference>
<gene>
    <name evidence="5" type="ORF">HHK36_012578</name>
</gene>
<organism evidence="5 6">
    <name type="scientific">Tetracentron sinense</name>
    <name type="common">Spur-leaf</name>
    <dbReference type="NCBI Taxonomy" id="13715"/>
    <lineage>
        <taxon>Eukaryota</taxon>
        <taxon>Viridiplantae</taxon>
        <taxon>Streptophyta</taxon>
        <taxon>Embryophyta</taxon>
        <taxon>Tracheophyta</taxon>
        <taxon>Spermatophyta</taxon>
        <taxon>Magnoliopsida</taxon>
        <taxon>Trochodendrales</taxon>
        <taxon>Trochodendraceae</taxon>
        <taxon>Tetracentron</taxon>
    </lineage>
</organism>
<feature type="compositionally biased region" description="Polar residues" evidence="2">
    <location>
        <begin position="875"/>
        <end position="894"/>
    </location>
</feature>
<dbReference type="Pfam" id="PF00855">
    <property type="entry name" value="PWWP"/>
    <property type="match status" value="1"/>
</dbReference>
<dbReference type="SMART" id="SM00582">
    <property type="entry name" value="RPR"/>
    <property type="match status" value="1"/>
</dbReference>
<reference evidence="5 6" key="1">
    <citation type="submission" date="2020-04" db="EMBL/GenBank/DDBJ databases">
        <title>Plant Genome Project.</title>
        <authorList>
            <person name="Zhang R.-G."/>
        </authorList>
    </citation>
    <scope>NUCLEOTIDE SEQUENCE [LARGE SCALE GENOMIC DNA]</scope>
    <source>
        <strain evidence="5">YNK0</strain>
        <tissue evidence="5">Leaf</tissue>
    </source>
</reference>
<evidence type="ECO:0000259" key="4">
    <source>
        <dbReference type="PROSITE" id="PS51391"/>
    </source>
</evidence>
<evidence type="ECO:0000313" key="6">
    <source>
        <dbReference type="Proteomes" id="UP000655225"/>
    </source>
</evidence>
<feature type="compositionally biased region" description="Low complexity" evidence="2">
    <location>
        <begin position="1308"/>
        <end position="1324"/>
    </location>
</feature>
<dbReference type="GO" id="GO:0005634">
    <property type="term" value="C:nucleus"/>
    <property type="evidence" value="ECO:0007669"/>
    <property type="project" value="UniProtKB-ARBA"/>
</dbReference>
<feature type="compositionally biased region" description="Polar residues" evidence="2">
    <location>
        <begin position="854"/>
        <end position="863"/>
    </location>
</feature>
<evidence type="ECO:0000256" key="2">
    <source>
        <dbReference type="SAM" id="MobiDB-lite"/>
    </source>
</evidence>
<evidence type="ECO:0000256" key="1">
    <source>
        <dbReference type="ARBA" id="ARBA00022664"/>
    </source>
</evidence>
<evidence type="ECO:0000259" key="3">
    <source>
        <dbReference type="PROSITE" id="PS50812"/>
    </source>
</evidence>
<dbReference type="InterPro" id="IPR008942">
    <property type="entry name" value="ENTH_VHS"/>
</dbReference>
<feature type="compositionally biased region" description="Pro residues" evidence="2">
    <location>
        <begin position="1212"/>
        <end position="1244"/>
    </location>
</feature>
<accession>A0A834ZFK0</accession>
<dbReference type="SMART" id="SM00293">
    <property type="entry name" value="PWWP"/>
    <property type="match status" value="1"/>
</dbReference>
<keyword evidence="6" id="KW-1185">Reference proteome</keyword>
<dbReference type="Pfam" id="PF04818">
    <property type="entry name" value="CID"/>
    <property type="match status" value="1"/>
</dbReference>
<dbReference type="PROSITE" id="PS50812">
    <property type="entry name" value="PWWP"/>
    <property type="match status" value="1"/>
</dbReference>